<gene>
    <name evidence="2" type="ORF">QYS48_19285</name>
</gene>
<reference evidence="2" key="1">
    <citation type="submission" date="2023-08" db="EMBL/GenBank/DDBJ databases">
        <title>Comparative genomics and taxonomic characterization of three novel marine species of genus Marivirga.</title>
        <authorList>
            <person name="Muhammad N."/>
            <person name="Kim S.-G."/>
        </authorList>
    </citation>
    <scope>NUCLEOTIDE SEQUENCE [LARGE SCALE GENOMIC DNA]</scope>
    <source>
        <strain evidence="2">ABR2-2</strain>
    </source>
</reference>
<protein>
    <submittedName>
        <fullName evidence="2">DUF4263 domain-containing protein</fullName>
    </submittedName>
</protein>
<dbReference type="InterPro" id="IPR025359">
    <property type="entry name" value="SduA_C"/>
</dbReference>
<dbReference type="EMBL" id="CP129970">
    <property type="protein sequence ID" value="WKK84308.2"/>
    <property type="molecule type" value="Genomic_DNA"/>
</dbReference>
<evidence type="ECO:0000313" key="2">
    <source>
        <dbReference type="EMBL" id="WKK84308.2"/>
    </source>
</evidence>
<dbReference type="RefSeq" id="WP_308356706.1">
    <property type="nucleotide sequence ID" value="NZ_CP129970.2"/>
</dbReference>
<dbReference type="Pfam" id="PF14082">
    <property type="entry name" value="SduA_C"/>
    <property type="match status" value="1"/>
</dbReference>
<organism evidence="2 3">
    <name type="scientific">Marivirga arenosa</name>
    <dbReference type="NCBI Taxonomy" id="3059076"/>
    <lineage>
        <taxon>Bacteria</taxon>
        <taxon>Pseudomonadati</taxon>
        <taxon>Bacteroidota</taxon>
        <taxon>Cytophagia</taxon>
        <taxon>Cytophagales</taxon>
        <taxon>Marivirgaceae</taxon>
        <taxon>Marivirga</taxon>
    </lineage>
</organism>
<keyword evidence="3" id="KW-1185">Reference proteome</keyword>
<evidence type="ECO:0000313" key="3">
    <source>
        <dbReference type="Proteomes" id="UP001244443"/>
    </source>
</evidence>
<accession>A0AA49GHX7</accession>
<feature type="domain" description="Shedu protein SduA C-terminal" evidence="1">
    <location>
        <begin position="284"/>
        <end position="440"/>
    </location>
</feature>
<name>A0AA49GHX7_9BACT</name>
<proteinExistence type="predicted"/>
<dbReference type="AlphaFoldDB" id="A0AA49GHX7"/>
<sequence>MARKTPYEKLQTRINGILNNNPELNRNGNRIYYQGQLLISFNENSITYSRRRYYPRSEDRIGEADFSARIILSHETIPLISSSSAKPKNLFQKIFTLVGSQHNQGLNRIIIGATESRIDGNNLELTYGLYDTLRIINTEERRDENIRFRTRVQPLIAQNFGYELAIPENQIDWGVRLQEVIASGEVSQADIQEIANQLNPGENIQIVLEKQVNKQVSWLLNTIEIIIDEGNLTVPRSKELGAEQIEQYTQASIKGPEHLMEKILTDFGQHALFGVPALINTGKYVMNDRFPRAQFDLLLITSLGDIEVVELKRTDTIVLDFDDRRNKFYASSELSKAIAQTERYITSVTNDNDREYLINNQTVREYLNDELGELINVDTVRPTGLIIIGSTRTWAKDYDDLEDGVRGRITRDAYNTNCERAYRELKDSHKNIKIITYSDLVQSARMRLELSEEEADEND</sequence>
<evidence type="ECO:0000259" key="1">
    <source>
        <dbReference type="Pfam" id="PF14082"/>
    </source>
</evidence>
<dbReference type="Proteomes" id="UP001244443">
    <property type="component" value="Chromosome"/>
</dbReference>